<dbReference type="NCBIfam" id="TIGR01469">
    <property type="entry name" value="cobA_cysG_Cterm"/>
    <property type="match status" value="1"/>
</dbReference>
<dbReference type="Pfam" id="PF00590">
    <property type="entry name" value="TP_methylase"/>
    <property type="match status" value="1"/>
</dbReference>
<proteinExistence type="predicted"/>
<name>K6VRC0_9MICO</name>
<dbReference type="eggNOG" id="COG0007">
    <property type="taxonomic scope" value="Bacteria"/>
</dbReference>
<dbReference type="GO" id="GO:0019354">
    <property type="term" value="P:siroheme biosynthetic process"/>
    <property type="evidence" value="ECO:0007669"/>
    <property type="project" value="InterPro"/>
</dbReference>
<dbReference type="Proteomes" id="UP000008495">
    <property type="component" value="Unassembled WGS sequence"/>
</dbReference>
<dbReference type="EC" id="2.1.1.107" evidence="1"/>
<dbReference type="STRING" id="100225.SAMN05421595_0416"/>
<accession>K6VRC0</accession>
<reference evidence="7 8" key="1">
    <citation type="submission" date="2012-08" db="EMBL/GenBank/DDBJ databases">
        <title>Whole genome shotgun sequence of Austwickia chelonae NBRC 105200.</title>
        <authorList>
            <person name="Yoshida I."/>
            <person name="Hosoyama A."/>
            <person name="Tsuchikane K."/>
            <person name="Katsumata H."/>
            <person name="Ando Y."/>
            <person name="Ohji S."/>
            <person name="Hamada M."/>
            <person name="Tamura T."/>
            <person name="Yamazoe A."/>
            <person name="Yamazaki S."/>
            <person name="Fujita N."/>
        </authorList>
    </citation>
    <scope>NUCLEOTIDE SEQUENCE [LARGE SCALE GENOMIC DNA]</scope>
    <source>
        <strain evidence="7 8">NBRC 105200</strain>
    </source>
</reference>
<dbReference type="PANTHER" id="PTHR45790">
    <property type="entry name" value="SIROHEME SYNTHASE-RELATED"/>
    <property type="match status" value="1"/>
</dbReference>
<dbReference type="EMBL" id="BAGZ01000008">
    <property type="protein sequence ID" value="GAB77905.1"/>
    <property type="molecule type" value="Genomic_DNA"/>
</dbReference>
<dbReference type="NCBIfam" id="NF004790">
    <property type="entry name" value="PRK06136.1"/>
    <property type="match status" value="1"/>
</dbReference>
<evidence type="ECO:0000259" key="6">
    <source>
        <dbReference type="Pfam" id="PF00590"/>
    </source>
</evidence>
<protein>
    <recommendedName>
        <fullName evidence="1">uroporphyrinogen-III C-methyltransferase</fullName>
        <ecNumber evidence="1">2.1.1.107</ecNumber>
    </recommendedName>
</protein>
<dbReference type="InterPro" id="IPR035996">
    <property type="entry name" value="4pyrrol_Methylase_sf"/>
</dbReference>
<dbReference type="GO" id="GO:0004851">
    <property type="term" value="F:uroporphyrin-III C-methyltransferase activity"/>
    <property type="evidence" value="ECO:0007669"/>
    <property type="project" value="UniProtKB-EC"/>
</dbReference>
<dbReference type="InterPro" id="IPR014776">
    <property type="entry name" value="4pyrrole_Mease_sub2"/>
</dbReference>
<comment type="caution">
    <text evidence="7">The sequence shown here is derived from an EMBL/GenBank/DDBJ whole genome shotgun (WGS) entry which is preliminary data.</text>
</comment>
<dbReference type="PANTHER" id="PTHR45790:SF3">
    <property type="entry name" value="S-ADENOSYL-L-METHIONINE-DEPENDENT UROPORPHYRINOGEN III METHYLTRANSFERASE, CHLOROPLASTIC"/>
    <property type="match status" value="1"/>
</dbReference>
<evidence type="ECO:0000313" key="7">
    <source>
        <dbReference type="EMBL" id="GAB77905.1"/>
    </source>
</evidence>
<keyword evidence="4" id="KW-0949">S-adenosyl-L-methionine</keyword>
<keyword evidence="2" id="KW-0489">Methyltransferase</keyword>
<evidence type="ECO:0000256" key="5">
    <source>
        <dbReference type="ARBA" id="ARBA00023244"/>
    </source>
</evidence>
<dbReference type="GO" id="GO:0032259">
    <property type="term" value="P:methylation"/>
    <property type="evidence" value="ECO:0007669"/>
    <property type="project" value="UniProtKB-KW"/>
</dbReference>
<dbReference type="Gene3D" id="3.40.1010.10">
    <property type="entry name" value="Cobalt-precorrin-4 Transmethylase, Domain 1"/>
    <property type="match status" value="1"/>
</dbReference>
<organism evidence="7 8">
    <name type="scientific">Austwickia chelonae NBRC 105200</name>
    <dbReference type="NCBI Taxonomy" id="1184607"/>
    <lineage>
        <taxon>Bacteria</taxon>
        <taxon>Bacillati</taxon>
        <taxon>Actinomycetota</taxon>
        <taxon>Actinomycetes</taxon>
        <taxon>Micrococcales</taxon>
        <taxon>Dermatophilaceae</taxon>
        <taxon>Austwickia</taxon>
    </lineage>
</organism>
<dbReference type="FunFam" id="3.40.1010.10:FF:000001">
    <property type="entry name" value="Siroheme synthase"/>
    <property type="match status" value="1"/>
</dbReference>
<keyword evidence="8" id="KW-1185">Reference proteome</keyword>
<dbReference type="SUPFAM" id="SSF53790">
    <property type="entry name" value="Tetrapyrrole methylase"/>
    <property type="match status" value="1"/>
</dbReference>
<evidence type="ECO:0000256" key="2">
    <source>
        <dbReference type="ARBA" id="ARBA00022603"/>
    </source>
</evidence>
<evidence type="ECO:0000256" key="4">
    <source>
        <dbReference type="ARBA" id="ARBA00022691"/>
    </source>
</evidence>
<dbReference type="InterPro" id="IPR050161">
    <property type="entry name" value="Siro_Cobalamin_biosynth"/>
</dbReference>
<sequence>MVTGSLQLEVSGRRALLTGSGPELPAMAHRLLAAGAQVDVAADEATTSLTDLVQRGLVAVCPQADPSAYDLVISCRERSQEEIPGRADRGEVVLVGGGPGDPGLLTVAALAELRSADVVVYDRLAPLAALAEAPPEALLIDVGKIPRGEFTPQERINELLIEHAEAGRRVVRFKGGDNFVFGRGGEEALACRERGVPVRIVPGVSSAIAGPALAGVPVTHRSLSQGVTVVSGHVPPGDIRSSLDWSALARCGTTLVVLMGMHALPQITEELMRAGMPAGTPAATIADAALPTMRVVRSTVGELAVAVAEAGLGAPAVTVIGEVAGLDLVSVAAQAAAAQG</sequence>
<evidence type="ECO:0000256" key="3">
    <source>
        <dbReference type="ARBA" id="ARBA00022679"/>
    </source>
</evidence>
<evidence type="ECO:0000256" key="1">
    <source>
        <dbReference type="ARBA" id="ARBA00012162"/>
    </source>
</evidence>
<dbReference type="InterPro" id="IPR006366">
    <property type="entry name" value="CobA/CysG_C"/>
</dbReference>
<dbReference type="AlphaFoldDB" id="K6VRC0"/>
<feature type="domain" description="Tetrapyrrole methylase" evidence="6">
    <location>
        <begin position="92"/>
        <end position="304"/>
    </location>
</feature>
<keyword evidence="3" id="KW-0808">Transferase</keyword>
<dbReference type="CDD" id="cd11642">
    <property type="entry name" value="SUMT"/>
    <property type="match status" value="1"/>
</dbReference>
<dbReference type="Gene3D" id="3.30.950.10">
    <property type="entry name" value="Methyltransferase, Cobalt-precorrin-4 Transmethylase, Domain 2"/>
    <property type="match status" value="1"/>
</dbReference>
<gene>
    <name evidence="7" type="primary">cysG</name>
    <name evidence="7" type="ORF">AUCHE_08_01480</name>
</gene>
<keyword evidence="5" id="KW-0627">Porphyrin biosynthesis</keyword>
<dbReference type="InterPro" id="IPR000878">
    <property type="entry name" value="4pyrrol_Mease"/>
</dbReference>
<evidence type="ECO:0000313" key="8">
    <source>
        <dbReference type="Proteomes" id="UP000008495"/>
    </source>
</evidence>
<dbReference type="InterPro" id="IPR014777">
    <property type="entry name" value="4pyrrole_Mease_sub1"/>
</dbReference>